<comment type="caution">
    <text evidence="3">The sequence shown here is derived from an EMBL/GenBank/DDBJ whole genome shotgun (WGS) entry which is preliminary data.</text>
</comment>
<reference evidence="3 4" key="1">
    <citation type="submission" date="2019-08" db="EMBL/GenBank/DDBJ databases">
        <title>Genome of Psychroserpens burtonensis ACAM 167.</title>
        <authorList>
            <person name="Bowman J.P."/>
        </authorList>
    </citation>
    <scope>NUCLEOTIDE SEQUENCE [LARGE SCALE GENOMIC DNA]</scope>
    <source>
        <strain evidence="3 4">ACAM 167</strain>
    </source>
</reference>
<gene>
    <name evidence="3" type="ORF">ES692_05240</name>
</gene>
<evidence type="ECO:0000256" key="1">
    <source>
        <dbReference type="ARBA" id="ARBA00022676"/>
    </source>
</evidence>
<organism evidence="3 4">
    <name type="scientific">Psychroserpens burtonensis</name>
    <dbReference type="NCBI Taxonomy" id="49278"/>
    <lineage>
        <taxon>Bacteria</taxon>
        <taxon>Pseudomonadati</taxon>
        <taxon>Bacteroidota</taxon>
        <taxon>Flavobacteriia</taxon>
        <taxon>Flavobacteriales</taxon>
        <taxon>Flavobacteriaceae</taxon>
        <taxon>Psychroserpens</taxon>
    </lineage>
</organism>
<dbReference type="STRING" id="1123037.GCA_000425305_02694"/>
<dbReference type="EMBL" id="VOSB01000006">
    <property type="protein sequence ID" value="TXE18857.1"/>
    <property type="molecule type" value="Genomic_DNA"/>
</dbReference>
<dbReference type="GO" id="GO:0016758">
    <property type="term" value="F:hexosyltransferase activity"/>
    <property type="evidence" value="ECO:0007669"/>
    <property type="project" value="TreeGrafter"/>
</dbReference>
<keyword evidence="4" id="KW-1185">Reference proteome</keyword>
<keyword evidence="2 3" id="KW-0808">Transferase</keyword>
<protein>
    <submittedName>
        <fullName evidence="3">WecB/TagA/CpsF family glycosyltransferase</fullName>
    </submittedName>
</protein>
<dbReference type="NCBIfam" id="TIGR00696">
    <property type="entry name" value="wecG_tagA_cpsF"/>
    <property type="match status" value="1"/>
</dbReference>
<dbReference type="CDD" id="cd06533">
    <property type="entry name" value="Glyco_transf_WecG_TagA"/>
    <property type="match status" value="1"/>
</dbReference>
<dbReference type="InterPro" id="IPR004629">
    <property type="entry name" value="WecG_TagA_CpsF"/>
</dbReference>
<dbReference type="OrthoDB" id="9771846at2"/>
<sequence>MEAKSLNGVMTFAPTSRKELMQYAFDNHKIMVAVNAEKILHATDDSRSLINRNLGYPDGIGAVWALQKKGATKVVKIPGCELWLDVVSNYYTTKSFYLVGGQQEIIEATIDQLKSQFEGINICNYRNGYIKTEAEELTLIADIKKHSPEVVFIAMGSPKQEGLMERIQKSHQAVYLGLGGSFDVYTGHVKRAPKWWVTHNMEWTYRLLSQPSRIKRQIHLVRFFVNLHLNRY</sequence>
<dbReference type="PANTHER" id="PTHR34136">
    <property type="match status" value="1"/>
</dbReference>
<accession>A0A5C7BAS3</accession>
<dbReference type="RefSeq" id="WP_147231296.1">
    <property type="nucleotide sequence ID" value="NZ_VOSB01000006.1"/>
</dbReference>
<evidence type="ECO:0000256" key="2">
    <source>
        <dbReference type="ARBA" id="ARBA00022679"/>
    </source>
</evidence>
<dbReference type="AlphaFoldDB" id="A0A5C7BAS3"/>
<dbReference type="Proteomes" id="UP000321938">
    <property type="component" value="Unassembled WGS sequence"/>
</dbReference>
<proteinExistence type="predicted"/>
<dbReference type="Pfam" id="PF03808">
    <property type="entry name" value="Glyco_tran_WecG"/>
    <property type="match status" value="1"/>
</dbReference>
<keyword evidence="1" id="KW-0328">Glycosyltransferase</keyword>
<evidence type="ECO:0000313" key="3">
    <source>
        <dbReference type="EMBL" id="TXE18857.1"/>
    </source>
</evidence>
<dbReference type="PANTHER" id="PTHR34136:SF1">
    <property type="entry name" value="UDP-N-ACETYL-D-MANNOSAMINURONIC ACID TRANSFERASE"/>
    <property type="match status" value="1"/>
</dbReference>
<name>A0A5C7BAS3_9FLAO</name>
<evidence type="ECO:0000313" key="4">
    <source>
        <dbReference type="Proteomes" id="UP000321938"/>
    </source>
</evidence>